<sequence>MYSFLTKAGDNGAEVFDDVEHASTSGASAEPNVGKQEIKATQPHSANGIQHRMSGQPVPNIDRFSWWVRFLIDLESTDGTQLPSQGNESHHESLGWTKSRQKPPTPRPCMQAKSAEYQGKYAGSIGFRMGSAHTVDITIPHKPLACRS</sequence>
<dbReference type="AlphaFoldDB" id="C0P078"/>
<feature type="region of interest" description="Disordered" evidence="1">
    <location>
        <begin position="23"/>
        <end position="56"/>
    </location>
</feature>
<keyword evidence="3" id="KW-1185">Reference proteome</keyword>
<dbReference type="RefSeq" id="XP_045283375.1">
    <property type="nucleotide sequence ID" value="XM_045435846.1"/>
</dbReference>
<dbReference type="EMBL" id="GG663380">
    <property type="protein sequence ID" value="EEH02894.1"/>
    <property type="molecule type" value="Genomic_DNA"/>
</dbReference>
<dbReference type="Proteomes" id="UP000001631">
    <property type="component" value="Unassembled WGS sequence"/>
</dbReference>
<evidence type="ECO:0000313" key="2">
    <source>
        <dbReference type="EMBL" id="EEH02894.1"/>
    </source>
</evidence>
<organism evidence="2 3">
    <name type="scientific">Ajellomyces capsulatus (strain G186AR / H82 / ATCC MYA-2454 / RMSCC 2432)</name>
    <name type="common">Darling's disease fungus</name>
    <name type="synonym">Histoplasma capsulatum</name>
    <dbReference type="NCBI Taxonomy" id="447093"/>
    <lineage>
        <taxon>Eukaryota</taxon>
        <taxon>Fungi</taxon>
        <taxon>Dikarya</taxon>
        <taxon>Ascomycota</taxon>
        <taxon>Pezizomycotina</taxon>
        <taxon>Eurotiomycetes</taxon>
        <taxon>Eurotiomycetidae</taxon>
        <taxon>Onygenales</taxon>
        <taxon>Ajellomycetaceae</taxon>
        <taxon>Histoplasma</taxon>
    </lineage>
</organism>
<feature type="compositionally biased region" description="Polar residues" evidence="1">
    <location>
        <begin position="78"/>
        <end position="87"/>
    </location>
</feature>
<name>C0P078_AJECG</name>
<accession>C0P078</accession>
<evidence type="ECO:0000313" key="3">
    <source>
        <dbReference type="Proteomes" id="UP000001631"/>
    </source>
</evidence>
<evidence type="ECO:0000256" key="1">
    <source>
        <dbReference type="SAM" id="MobiDB-lite"/>
    </source>
</evidence>
<dbReference type="HOGENOM" id="CLU_1758283_0_0_1"/>
<dbReference type="VEuPathDB" id="FungiDB:I7I50_08903"/>
<protein>
    <submittedName>
        <fullName evidence="2">Uncharacterized protein</fullName>
    </submittedName>
</protein>
<dbReference type="InParanoid" id="C0P078"/>
<reference evidence="2" key="1">
    <citation type="submission" date="2009-02" db="EMBL/GenBank/DDBJ databases">
        <title>The Genome Sequence of Ajellomyces capsulatus strain G186AR.</title>
        <authorList>
            <consortium name="The Broad Institute Genome Sequencing Platform"/>
            <person name="Champion M."/>
            <person name="Cuomo C."/>
            <person name="Ma L.-J."/>
            <person name="Henn M.R."/>
            <person name="Sil A."/>
            <person name="Goldman B."/>
            <person name="Young S.K."/>
            <person name="Kodira C.D."/>
            <person name="Zeng Q."/>
            <person name="Koehrsen M."/>
            <person name="Alvarado L."/>
            <person name="Berlin A."/>
            <person name="Borenstein D."/>
            <person name="Chen Z."/>
            <person name="Engels R."/>
            <person name="Freedman E."/>
            <person name="Gellesch M."/>
            <person name="Goldberg J."/>
            <person name="Griggs A."/>
            <person name="Gujja S."/>
            <person name="Heiman D."/>
            <person name="Hepburn T."/>
            <person name="Howarth C."/>
            <person name="Jen D."/>
            <person name="Larson L."/>
            <person name="Lewis B."/>
            <person name="Mehta T."/>
            <person name="Park D."/>
            <person name="Pearson M."/>
            <person name="Roberts A."/>
            <person name="Saif S."/>
            <person name="Shea T."/>
            <person name="Shenoy N."/>
            <person name="Sisk P."/>
            <person name="Stolte C."/>
            <person name="Sykes S."/>
            <person name="Walk T."/>
            <person name="White J."/>
            <person name="Yandava C."/>
            <person name="Klein B."/>
            <person name="McEwen J.G."/>
            <person name="Puccia R."/>
            <person name="Goldman G.H."/>
            <person name="Felipe M.S."/>
            <person name="Nino-Vega G."/>
            <person name="San-Blas G."/>
            <person name="Taylor J."/>
            <person name="Mendoza L."/>
            <person name="Galagan J."/>
            <person name="Nusbaum C."/>
            <person name="Birren B."/>
        </authorList>
    </citation>
    <scope>NUCLEOTIDE SEQUENCE</scope>
    <source>
        <strain evidence="2">G186AR</strain>
    </source>
</reference>
<dbReference type="GeneID" id="69041813"/>
<proteinExistence type="predicted"/>
<feature type="region of interest" description="Disordered" evidence="1">
    <location>
        <begin position="78"/>
        <end position="111"/>
    </location>
</feature>
<gene>
    <name evidence="2" type="ORF">HCBG_08797</name>
</gene>